<evidence type="ECO:0000313" key="3">
    <source>
        <dbReference type="Proteomes" id="UP000199451"/>
    </source>
</evidence>
<dbReference type="InterPro" id="IPR036388">
    <property type="entry name" value="WH-like_DNA-bd_sf"/>
</dbReference>
<proteinExistence type="predicted"/>
<reference evidence="3" key="1">
    <citation type="submission" date="2016-10" db="EMBL/GenBank/DDBJ databases">
        <authorList>
            <person name="Varghese N."/>
            <person name="Submissions S."/>
        </authorList>
    </citation>
    <scope>NUCLEOTIDE SEQUENCE [LARGE SCALE GENOMIC DNA]</scope>
    <source>
        <strain evidence="3">CGMCC 1.10119</strain>
    </source>
</reference>
<dbReference type="Gene3D" id="1.10.10.10">
    <property type="entry name" value="Winged helix-like DNA-binding domain superfamily/Winged helix DNA-binding domain"/>
    <property type="match status" value="1"/>
</dbReference>
<protein>
    <submittedName>
        <fullName evidence="2">Ribonuclease R winged-helix domain-containing protein</fullName>
    </submittedName>
</protein>
<evidence type="ECO:0000313" key="2">
    <source>
        <dbReference type="EMBL" id="SDM46718.1"/>
    </source>
</evidence>
<dbReference type="EMBL" id="FNHL01000002">
    <property type="protein sequence ID" value="SDM46718.1"/>
    <property type="molecule type" value="Genomic_DNA"/>
</dbReference>
<organism evidence="2 3">
    <name type="scientific">Halogranum gelatinilyticum</name>
    <dbReference type="NCBI Taxonomy" id="660521"/>
    <lineage>
        <taxon>Archaea</taxon>
        <taxon>Methanobacteriati</taxon>
        <taxon>Methanobacteriota</taxon>
        <taxon>Stenosarchaea group</taxon>
        <taxon>Halobacteria</taxon>
        <taxon>Halobacteriales</taxon>
        <taxon>Haloferacaceae</taxon>
    </lineage>
</organism>
<dbReference type="OrthoDB" id="285635at2157"/>
<dbReference type="Pfam" id="PF08461">
    <property type="entry name" value="WHD_RNase_R"/>
    <property type="match status" value="1"/>
</dbReference>
<sequence length="84" mass="9806">MRPNRRDEAILQFLADKDIALPPTPIYENLRLEGATFSQRTVRRRLKQLHENEFVEKILGEKGYYRISEKGRAYLAGELDLADT</sequence>
<dbReference type="Proteomes" id="UP000199451">
    <property type="component" value="Unassembled WGS sequence"/>
</dbReference>
<evidence type="ECO:0000259" key="1">
    <source>
        <dbReference type="Pfam" id="PF08461"/>
    </source>
</evidence>
<feature type="domain" description="Ribonuclease R winged-helix" evidence="1">
    <location>
        <begin position="8"/>
        <end position="72"/>
    </location>
</feature>
<keyword evidence="3" id="KW-1185">Reference proteome</keyword>
<dbReference type="SUPFAM" id="SSF46785">
    <property type="entry name" value="Winged helix' DNA-binding domain"/>
    <property type="match status" value="1"/>
</dbReference>
<dbReference type="InterPro" id="IPR036390">
    <property type="entry name" value="WH_DNA-bd_sf"/>
</dbReference>
<dbReference type="AlphaFoldDB" id="A0A1G9TGL2"/>
<gene>
    <name evidence="2" type="ORF">SAMN04487949_1761</name>
</gene>
<name>A0A1G9TGL2_9EURY</name>
<dbReference type="InterPro" id="IPR013668">
    <property type="entry name" value="RNase_R_HTH_12"/>
</dbReference>
<dbReference type="RefSeq" id="WP_089696668.1">
    <property type="nucleotide sequence ID" value="NZ_FNHL01000002.1"/>
</dbReference>
<accession>A0A1G9TGL2</accession>